<dbReference type="SUPFAM" id="SSF52540">
    <property type="entry name" value="P-loop containing nucleoside triphosphate hydrolases"/>
    <property type="match status" value="1"/>
</dbReference>
<dbReference type="AlphaFoldDB" id="A0AAU8FGX0"/>
<dbReference type="PIRSF" id="PIRSF034285">
    <property type="entry name" value="UCP034285"/>
    <property type="match status" value="1"/>
</dbReference>
<organism evidence="1">
    <name type="scientific">Dyadobacter sp. 676</name>
    <dbReference type="NCBI Taxonomy" id="3088362"/>
    <lineage>
        <taxon>Bacteria</taxon>
        <taxon>Pseudomonadati</taxon>
        <taxon>Bacteroidota</taxon>
        <taxon>Cytophagia</taxon>
        <taxon>Cytophagales</taxon>
        <taxon>Spirosomataceae</taxon>
        <taxon>Dyadobacter</taxon>
    </lineage>
</organism>
<gene>
    <name evidence="1" type="ORF">ABV298_23915</name>
</gene>
<dbReference type="RefSeq" id="WP_353718670.1">
    <property type="nucleotide sequence ID" value="NZ_CP159289.1"/>
</dbReference>
<dbReference type="EMBL" id="CP159289">
    <property type="protein sequence ID" value="XCH23344.1"/>
    <property type="molecule type" value="Genomic_DNA"/>
</dbReference>
<accession>A0AAU8FGX0</accession>
<sequence>METAKKKNELIAKLRSEILSLQGFRPPSPGGSHTNLGLGPIEKAFPGGVFPTGAIHEFISSLPEESAATTGFMAALAGRLMKTDGMCAWIGTKRNVFPLGLSPFGVAADRIIFVDLKRDRDLLWALEEALKCDALSVVVGQIKELNLTESRRLQLAVEESRVTGLIHRANPRIATAVAAACRWQIKPVPAKPVGGQLPGVGYATWDVSVLKIRNGEPGRWRINWAEDHFEHITETQQVSQEHLLQVG</sequence>
<name>A0AAU8FGX0_9BACT</name>
<proteinExistence type="predicted"/>
<dbReference type="Gene3D" id="3.40.50.300">
    <property type="entry name" value="P-loop containing nucleotide triphosphate hydrolases"/>
    <property type="match status" value="1"/>
</dbReference>
<evidence type="ECO:0000313" key="1">
    <source>
        <dbReference type="EMBL" id="XCH23344.1"/>
    </source>
</evidence>
<dbReference type="InterPro" id="IPR017026">
    <property type="entry name" value="ImuA"/>
</dbReference>
<dbReference type="InterPro" id="IPR027417">
    <property type="entry name" value="P-loop_NTPase"/>
</dbReference>
<reference evidence="1" key="1">
    <citation type="submission" date="2024-06" db="EMBL/GenBank/DDBJ databases">
        <title>Sequencing and assembly of the genome of Dyadobacter sp. strain 676, a symbiont of Cyamopsis tetragonoloba.</title>
        <authorList>
            <person name="Guro P."/>
            <person name="Sazanova A."/>
            <person name="Kuznetsova I."/>
            <person name="Belimov A."/>
            <person name="Safronova V."/>
        </authorList>
    </citation>
    <scope>NUCLEOTIDE SEQUENCE</scope>
    <source>
        <strain evidence="1">676</strain>
    </source>
</reference>
<protein>
    <submittedName>
        <fullName evidence="1">Error-prone repair protein ImuA</fullName>
    </submittedName>
</protein>